<keyword evidence="1" id="KW-0812">Transmembrane</keyword>
<evidence type="ECO:0000313" key="3">
    <source>
        <dbReference type="Proteomes" id="UP000092445"/>
    </source>
</evidence>
<reference evidence="2" key="2">
    <citation type="submission" date="2020-05" db="UniProtKB">
        <authorList>
            <consortium name="EnsemblMetazoa"/>
        </authorList>
    </citation>
    <scope>IDENTIFICATION</scope>
    <source>
        <strain evidence="2">IAEA</strain>
    </source>
</reference>
<keyword evidence="1" id="KW-0472">Membrane</keyword>
<name>A0A1B0AIE2_GLOPL</name>
<keyword evidence="1" id="KW-1133">Transmembrane helix</keyword>
<accession>A0A1B0AIE2</accession>
<organism evidence="2 3">
    <name type="scientific">Glossina pallidipes</name>
    <name type="common">Tsetse fly</name>
    <dbReference type="NCBI Taxonomy" id="7398"/>
    <lineage>
        <taxon>Eukaryota</taxon>
        <taxon>Metazoa</taxon>
        <taxon>Ecdysozoa</taxon>
        <taxon>Arthropoda</taxon>
        <taxon>Hexapoda</taxon>
        <taxon>Insecta</taxon>
        <taxon>Pterygota</taxon>
        <taxon>Neoptera</taxon>
        <taxon>Endopterygota</taxon>
        <taxon>Diptera</taxon>
        <taxon>Brachycera</taxon>
        <taxon>Muscomorpha</taxon>
        <taxon>Hippoboscoidea</taxon>
        <taxon>Glossinidae</taxon>
        <taxon>Glossina</taxon>
    </lineage>
</organism>
<reference evidence="3" key="1">
    <citation type="submission" date="2014-03" db="EMBL/GenBank/DDBJ databases">
        <authorList>
            <person name="Aksoy S."/>
            <person name="Warren W."/>
            <person name="Wilson R.K."/>
        </authorList>
    </citation>
    <scope>NUCLEOTIDE SEQUENCE [LARGE SCALE GENOMIC DNA]</scope>
    <source>
        <strain evidence="3">IAEA</strain>
    </source>
</reference>
<dbReference type="Proteomes" id="UP000092445">
    <property type="component" value="Unassembled WGS sequence"/>
</dbReference>
<evidence type="ECO:0000313" key="2">
    <source>
        <dbReference type="EnsemblMetazoa" id="GPAI046772-PA"/>
    </source>
</evidence>
<feature type="transmembrane region" description="Helical" evidence="1">
    <location>
        <begin position="79"/>
        <end position="100"/>
    </location>
</feature>
<protein>
    <submittedName>
        <fullName evidence="2">Uncharacterized protein</fullName>
    </submittedName>
</protein>
<keyword evidence="3" id="KW-1185">Reference proteome</keyword>
<dbReference type="VEuPathDB" id="VectorBase:GPAI046772"/>
<dbReference type="EnsemblMetazoa" id="GPAI046772-RA">
    <property type="protein sequence ID" value="GPAI046772-PA"/>
    <property type="gene ID" value="GPAI046772"/>
</dbReference>
<dbReference type="AlphaFoldDB" id="A0A1B0AIE2"/>
<sequence length="109" mass="11441">MGTILSPKLTNFWPPCTKVLRINIGSNGTSSSSSTFSIITGLPYSMASAMTFMSSFNFATLASNAAAIALFSFKNVIVSAYSFSAAANFAFLGATTLATLSYKSMAIIH</sequence>
<feature type="transmembrane region" description="Helical" evidence="1">
    <location>
        <begin position="55"/>
        <end position="73"/>
    </location>
</feature>
<proteinExistence type="predicted"/>
<evidence type="ECO:0000256" key="1">
    <source>
        <dbReference type="SAM" id="Phobius"/>
    </source>
</evidence>